<geneLocation type="mitochondrion" evidence="2"/>
<dbReference type="GeneID" id="44803821"/>
<dbReference type="PANTHER" id="PTHR36181">
    <property type="entry name" value="INTRON-ENCODED ENDONUCLEASE AI3-RELATED"/>
    <property type="match status" value="1"/>
</dbReference>
<dbReference type="InterPro" id="IPR027434">
    <property type="entry name" value="Homing_endonucl"/>
</dbReference>
<evidence type="ECO:0000259" key="1">
    <source>
        <dbReference type="Pfam" id="PF00961"/>
    </source>
</evidence>
<gene>
    <name evidence="2" type="primary">iorf387</name>
</gene>
<dbReference type="InterPro" id="IPR051289">
    <property type="entry name" value="LAGLIDADG_Endonuclease"/>
</dbReference>
<dbReference type="EMBL" id="MT036637">
    <property type="protein sequence ID" value="QID41789.1"/>
    <property type="molecule type" value="Genomic_DNA"/>
</dbReference>
<protein>
    <submittedName>
        <fullName evidence="2">LAGLIDADG endonuclease</fullName>
    </submittedName>
</protein>
<organism evidence="2">
    <name type="scientific">Fusarium pseudograminearum</name>
    <name type="common">Wheat and barley crown-rot fungus</name>
    <dbReference type="NCBI Taxonomy" id="101028"/>
    <lineage>
        <taxon>Eukaryota</taxon>
        <taxon>Fungi</taxon>
        <taxon>Dikarya</taxon>
        <taxon>Ascomycota</taxon>
        <taxon>Pezizomycotina</taxon>
        <taxon>Sordariomycetes</taxon>
        <taxon>Hypocreomycetidae</taxon>
        <taxon>Hypocreales</taxon>
        <taxon>Nectriaceae</taxon>
        <taxon>Fusarium</taxon>
    </lineage>
</organism>
<dbReference type="EMBL" id="MT036638">
    <property type="protein sequence ID" value="QID41854.1"/>
    <property type="molecule type" value="Genomic_DNA"/>
</dbReference>
<dbReference type="AlphaFoldDB" id="A0A6G6B1H1"/>
<dbReference type="InterPro" id="IPR004860">
    <property type="entry name" value="LAGLIDADG_dom"/>
</dbReference>
<dbReference type="EMBL" id="MT036635">
    <property type="protein sequence ID" value="QID41659.1"/>
    <property type="molecule type" value="Genomic_DNA"/>
</dbReference>
<dbReference type="SUPFAM" id="SSF55608">
    <property type="entry name" value="Homing endonucleases"/>
    <property type="match status" value="2"/>
</dbReference>
<sequence>MVGCSFNKRSLRISNNKRGSVSLRLSGVIQGTNLLRNRKYSTTSLLRKESPDLSSNGAGILNNIKNPNYLTGFIDGEGCFNLTITKHSELSTGWNVIPTFKISLHNKDRALLEYIKGSLGVGNINKHGKNSSEFRINGLKNLNVLIKHLDSYPLMTKKYADFALLKKAVEMMGLKEHLTKEGLLKLVSIKASINNGLSSKLKSEFPGIIPAIRPDVLSTEIKDMNWLCGFTEAEGSFYIVIQEDKDGASPTHVSLRFALTQHSRDKVLMESLIKLLGCGRCSSPSSRKEVNFIVSTISGICDSIIPLFQKYPLLGKKQKDFLDFMKAAEILKSKDLLSSKGVRKSSAIETVPARSVEWLAQIKNIKNGMNQRRPSDFLKSNNFEADK</sequence>
<reference evidence="2" key="1">
    <citation type="submission" date="2020-02" db="EMBL/GenBank/DDBJ databases">
        <title>Diversity of selfish genetic elements in mitogenomes of closely related Fusaria and its implication for diagnostic purposes.</title>
        <authorList>
            <person name="Kulik T."/>
            <person name="Brankovics B."/>
            <person name="van Diepeningen A.D."/>
            <person name="Bilska K."/>
            <person name="Zelechowski M."/>
            <person name="Myszczynski K."/>
            <person name="Molcan T."/>
            <person name="Stakheev A."/>
            <person name="Stenglein S."/>
            <person name="Beyer M."/>
            <person name="Pasquali M."/>
            <person name="Sawicki J."/>
            <person name="Baturo-Ciesniewska A."/>
        </authorList>
    </citation>
    <scope>NUCLEOTIDE SEQUENCE</scope>
</reference>
<name>A0A6G6B1H1_FUSPS</name>
<keyword evidence="2" id="KW-0378">Hydrolase</keyword>
<dbReference type="RefSeq" id="YP_009741075.1">
    <property type="nucleotide sequence ID" value="NC_046566.1"/>
</dbReference>
<dbReference type="GO" id="GO:0005739">
    <property type="term" value="C:mitochondrion"/>
    <property type="evidence" value="ECO:0007669"/>
    <property type="project" value="UniProtKB-ARBA"/>
</dbReference>
<dbReference type="Gene3D" id="3.10.28.10">
    <property type="entry name" value="Homing endonucleases"/>
    <property type="match status" value="2"/>
</dbReference>
<dbReference type="EMBL" id="MT036636">
    <property type="protein sequence ID" value="QID41724.1"/>
    <property type="molecule type" value="Genomic_DNA"/>
</dbReference>
<proteinExistence type="predicted"/>
<keyword evidence="2" id="KW-0540">Nuclease</keyword>
<keyword evidence="2" id="KW-0255">Endonuclease</keyword>
<feature type="domain" description="Homing endonuclease LAGLIDADG" evidence="1">
    <location>
        <begin position="227"/>
        <end position="327"/>
    </location>
</feature>
<feature type="domain" description="Homing endonuclease LAGLIDADG" evidence="1">
    <location>
        <begin position="70"/>
        <end position="169"/>
    </location>
</feature>
<keyword evidence="2" id="KW-0496">Mitochondrion</keyword>
<evidence type="ECO:0000313" key="2">
    <source>
        <dbReference type="EMBL" id="QID41854.1"/>
    </source>
</evidence>
<dbReference type="Pfam" id="PF00961">
    <property type="entry name" value="LAGLIDADG_1"/>
    <property type="match status" value="2"/>
</dbReference>
<dbReference type="PANTHER" id="PTHR36181:SF4">
    <property type="entry name" value="LAGLIDADG ENDONUCLEASE"/>
    <property type="match status" value="1"/>
</dbReference>
<dbReference type="GO" id="GO:0004519">
    <property type="term" value="F:endonuclease activity"/>
    <property type="evidence" value="ECO:0007669"/>
    <property type="project" value="UniProtKB-KW"/>
</dbReference>
<accession>A0A6G6B1H1</accession>